<comment type="caution">
    <text evidence="2">The sequence shown here is derived from an EMBL/GenBank/DDBJ whole genome shotgun (WGS) entry which is preliminary data.</text>
</comment>
<feature type="transmembrane region" description="Helical" evidence="1">
    <location>
        <begin position="43"/>
        <end position="61"/>
    </location>
</feature>
<keyword evidence="1" id="KW-0812">Transmembrane</keyword>
<dbReference type="EMBL" id="JACVVK020000022">
    <property type="protein sequence ID" value="KAK7503038.1"/>
    <property type="molecule type" value="Genomic_DNA"/>
</dbReference>
<sequence length="109" mass="11587">MGQFTPPAGADTRTERLKFLSYAILTVCGGQSSLVYTDMTPKSPLPGFVCCCWVFVFYMYFVGLGDSVPVAVFNFVASLTVSCCSGRAWPGGGGADAGGCQTDARLMRF</sequence>
<keyword evidence="1" id="KW-1133">Transmembrane helix</keyword>
<protein>
    <submittedName>
        <fullName evidence="2">Uncharacterized protein</fullName>
    </submittedName>
</protein>
<evidence type="ECO:0000313" key="2">
    <source>
        <dbReference type="EMBL" id="KAK7503038.1"/>
    </source>
</evidence>
<proteinExistence type="predicted"/>
<dbReference type="AlphaFoldDB" id="A0ABD0LV07"/>
<accession>A0ABD0LV07</accession>
<keyword evidence="3" id="KW-1185">Reference proteome</keyword>
<evidence type="ECO:0000313" key="3">
    <source>
        <dbReference type="Proteomes" id="UP001519460"/>
    </source>
</evidence>
<reference evidence="2 3" key="1">
    <citation type="journal article" date="2023" name="Sci. Data">
        <title>Genome assembly of the Korean intertidal mud-creeper Batillaria attramentaria.</title>
        <authorList>
            <person name="Patra A.K."/>
            <person name="Ho P.T."/>
            <person name="Jun S."/>
            <person name="Lee S.J."/>
            <person name="Kim Y."/>
            <person name="Won Y.J."/>
        </authorList>
    </citation>
    <scope>NUCLEOTIDE SEQUENCE [LARGE SCALE GENOMIC DNA]</scope>
    <source>
        <strain evidence="2">Wonlab-2016</strain>
    </source>
</reference>
<gene>
    <name evidence="2" type="ORF">BaRGS_00005664</name>
</gene>
<name>A0ABD0LV07_9CAEN</name>
<keyword evidence="1" id="KW-0472">Membrane</keyword>
<evidence type="ECO:0000256" key="1">
    <source>
        <dbReference type="SAM" id="Phobius"/>
    </source>
</evidence>
<organism evidence="2 3">
    <name type="scientific">Batillaria attramentaria</name>
    <dbReference type="NCBI Taxonomy" id="370345"/>
    <lineage>
        <taxon>Eukaryota</taxon>
        <taxon>Metazoa</taxon>
        <taxon>Spiralia</taxon>
        <taxon>Lophotrochozoa</taxon>
        <taxon>Mollusca</taxon>
        <taxon>Gastropoda</taxon>
        <taxon>Caenogastropoda</taxon>
        <taxon>Sorbeoconcha</taxon>
        <taxon>Cerithioidea</taxon>
        <taxon>Batillariidae</taxon>
        <taxon>Batillaria</taxon>
    </lineage>
</organism>
<dbReference type="Proteomes" id="UP001519460">
    <property type="component" value="Unassembled WGS sequence"/>
</dbReference>